<feature type="domain" description="XPG-I" evidence="13">
    <location>
        <begin position="138"/>
        <end position="206"/>
    </location>
</feature>
<evidence type="ECO:0000313" key="15">
    <source>
        <dbReference type="EMBL" id="OQR95452.1"/>
    </source>
</evidence>
<evidence type="ECO:0000256" key="11">
    <source>
        <dbReference type="ARBA" id="ARBA00023242"/>
    </source>
</evidence>
<evidence type="ECO:0000256" key="7">
    <source>
        <dbReference type="ARBA" id="ARBA00022801"/>
    </source>
</evidence>
<dbReference type="Gene3D" id="1.10.150.20">
    <property type="entry name" value="5' to 3' exonuclease, C-terminal subdomain"/>
    <property type="match status" value="1"/>
</dbReference>
<dbReference type="CDD" id="cd09857">
    <property type="entry name" value="PIN_EXO1"/>
    <property type="match status" value="1"/>
</dbReference>
<dbReference type="SMART" id="SM00484">
    <property type="entry name" value="XPGI"/>
    <property type="match status" value="1"/>
</dbReference>
<feature type="domain" description="XPG N-terminal" evidence="14">
    <location>
        <begin position="1"/>
        <end position="99"/>
    </location>
</feature>
<evidence type="ECO:0000259" key="13">
    <source>
        <dbReference type="SMART" id="SM00484"/>
    </source>
</evidence>
<dbReference type="InterPro" id="IPR036279">
    <property type="entry name" value="5-3_exonuclease_C_sf"/>
</dbReference>
<dbReference type="InterPro" id="IPR006084">
    <property type="entry name" value="XPG/Rad2"/>
</dbReference>
<evidence type="ECO:0000259" key="14">
    <source>
        <dbReference type="SMART" id="SM00485"/>
    </source>
</evidence>
<dbReference type="Pfam" id="PF00867">
    <property type="entry name" value="XPG_I"/>
    <property type="match status" value="1"/>
</dbReference>
<feature type="repeat" description="TPR" evidence="12">
    <location>
        <begin position="96"/>
        <end position="129"/>
    </location>
</feature>
<dbReference type="GO" id="GO:0003677">
    <property type="term" value="F:DNA binding"/>
    <property type="evidence" value="ECO:0007669"/>
    <property type="project" value="InterPro"/>
</dbReference>
<keyword evidence="7" id="KW-0378">Hydrolase</keyword>
<dbReference type="PRINTS" id="PR00853">
    <property type="entry name" value="XPGRADSUPER"/>
</dbReference>
<comment type="subcellular location">
    <subcellularLocation>
        <location evidence="2">Nucleus</location>
    </subcellularLocation>
</comment>
<keyword evidence="8" id="KW-0460">Magnesium</keyword>
<evidence type="ECO:0000256" key="10">
    <source>
        <dbReference type="ARBA" id="ARBA00023204"/>
    </source>
</evidence>
<dbReference type="GO" id="GO:0006281">
    <property type="term" value="P:DNA repair"/>
    <property type="evidence" value="ECO:0007669"/>
    <property type="project" value="UniProtKB-KW"/>
</dbReference>
<reference evidence="15 16" key="1">
    <citation type="journal article" date="2014" name="Genome Biol. Evol.">
        <title>The secreted proteins of Achlya hypogyna and Thraustotheca clavata identify the ancestral oomycete secretome and reveal gene acquisitions by horizontal gene transfer.</title>
        <authorList>
            <person name="Misner I."/>
            <person name="Blouin N."/>
            <person name="Leonard G."/>
            <person name="Richards T.A."/>
            <person name="Lane C.E."/>
        </authorList>
    </citation>
    <scope>NUCLEOTIDE SEQUENCE [LARGE SCALE GENOMIC DNA]</scope>
    <source>
        <strain evidence="15 16">ATCC 34112</strain>
    </source>
</reference>
<evidence type="ECO:0000256" key="6">
    <source>
        <dbReference type="ARBA" id="ARBA00022763"/>
    </source>
</evidence>
<dbReference type="AlphaFoldDB" id="A0A1V9ZBX7"/>
<name>A0A1V9ZBX7_9STRA</name>
<keyword evidence="16" id="KW-1185">Reference proteome</keyword>
<dbReference type="Pfam" id="PF00752">
    <property type="entry name" value="XPG_N"/>
    <property type="match status" value="1"/>
</dbReference>
<dbReference type="GO" id="GO:0005634">
    <property type="term" value="C:nucleus"/>
    <property type="evidence" value="ECO:0007669"/>
    <property type="project" value="UniProtKB-SubCell"/>
</dbReference>
<evidence type="ECO:0000256" key="5">
    <source>
        <dbReference type="ARBA" id="ARBA00022723"/>
    </source>
</evidence>
<evidence type="ECO:0000256" key="3">
    <source>
        <dbReference type="ARBA" id="ARBA00022553"/>
    </source>
</evidence>
<dbReference type="InterPro" id="IPR044752">
    <property type="entry name" value="PIN-like_EXO1"/>
</dbReference>
<dbReference type="InterPro" id="IPR006085">
    <property type="entry name" value="XPG_DNA_repair_N"/>
</dbReference>
<dbReference type="CDD" id="cd09901">
    <property type="entry name" value="H3TH_FEN1-like"/>
    <property type="match status" value="1"/>
</dbReference>
<dbReference type="InterPro" id="IPR006086">
    <property type="entry name" value="XPG-I_dom"/>
</dbReference>
<proteinExistence type="predicted"/>
<dbReference type="PROSITE" id="PS50005">
    <property type="entry name" value="TPR"/>
    <property type="match status" value="1"/>
</dbReference>
<dbReference type="InterPro" id="IPR019734">
    <property type="entry name" value="TPR_rpt"/>
</dbReference>
<dbReference type="SMART" id="SM00279">
    <property type="entry name" value="HhH2"/>
    <property type="match status" value="1"/>
</dbReference>
<keyword evidence="3" id="KW-0597">Phosphoprotein</keyword>
<protein>
    <submittedName>
        <fullName evidence="15">Exonuclease 1</fullName>
    </submittedName>
</protein>
<dbReference type="EMBL" id="JNBS01002105">
    <property type="protein sequence ID" value="OQR95452.1"/>
    <property type="molecule type" value="Genomic_DNA"/>
</dbReference>
<dbReference type="InterPro" id="IPR029060">
    <property type="entry name" value="PIN-like_dom_sf"/>
</dbReference>
<evidence type="ECO:0000313" key="16">
    <source>
        <dbReference type="Proteomes" id="UP000243217"/>
    </source>
</evidence>
<evidence type="ECO:0000256" key="12">
    <source>
        <dbReference type="PROSITE-ProRule" id="PRU00339"/>
    </source>
</evidence>
<evidence type="ECO:0000256" key="4">
    <source>
        <dbReference type="ARBA" id="ARBA00022722"/>
    </source>
</evidence>
<dbReference type="SUPFAM" id="SSF47807">
    <property type="entry name" value="5' to 3' exonuclease, C-terminal subdomain"/>
    <property type="match status" value="1"/>
</dbReference>
<accession>A0A1V9ZBX7</accession>
<dbReference type="Gene3D" id="3.40.50.1010">
    <property type="entry name" value="5'-nuclease"/>
    <property type="match status" value="1"/>
</dbReference>
<dbReference type="GO" id="GO:0046872">
    <property type="term" value="F:metal ion binding"/>
    <property type="evidence" value="ECO:0007669"/>
    <property type="project" value="UniProtKB-KW"/>
</dbReference>
<comment type="caution">
    <text evidence="15">The sequence shown here is derived from an EMBL/GenBank/DDBJ whole genome shotgun (WGS) entry which is preliminary data.</text>
</comment>
<gene>
    <name evidence="15" type="ORF">THRCLA_07859</name>
</gene>
<dbReference type="GO" id="GO:0004527">
    <property type="term" value="F:exonuclease activity"/>
    <property type="evidence" value="ECO:0007669"/>
    <property type="project" value="UniProtKB-KW"/>
</dbReference>
<organism evidence="15 16">
    <name type="scientific">Thraustotheca clavata</name>
    <dbReference type="NCBI Taxonomy" id="74557"/>
    <lineage>
        <taxon>Eukaryota</taxon>
        <taxon>Sar</taxon>
        <taxon>Stramenopiles</taxon>
        <taxon>Oomycota</taxon>
        <taxon>Saprolegniomycetes</taxon>
        <taxon>Saprolegniales</taxon>
        <taxon>Achlyaceae</taxon>
        <taxon>Thraustotheca</taxon>
    </lineage>
</organism>
<keyword evidence="11" id="KW-0539">Nucleus</keyword>
<keyword evidence="12" id="KW-0802">TPR repeat</keyword>
<evidence type="ECO:0000256" key="2">
    <source>
        <dbReference type="ARBA" id="ARBA00004123"/>
    </source>
</evidence>
<dbReference type="Proteomes" id="UP000243217">
    <property type="component" value="Unassembled WGS sequence"/>
</dbReference>
<dbReference type="SMART" id="SM00485">
    <property type="entry name" value="XPGN"/>
    <property type="match status" value="1"/>
</dbReference>
<dbReference type="STRING" id="74557.A0A1V9ZBX7"/>
<comment type="cofactor">
    <cofactor evidence="1">
        <name>Mg(2+)</name>
        <dbReference type="ChEBI" id="CHEBI:18420"/>
    </cofactor>
</comment>
<keyword evidence="4" id="KW-0540">Nuclease</keyword>
<evidence type="ECO:0000256" key="9">
    <source>
        <dbReference type="ARBA" id="ARBA00023128"/>
    </source>
</evidence>
<dbReference type="FunFam" id="3.40.50.1010:FF:000002">
    <property type="entry name" value="Exonuclease 1, putative"/>
    <property type="match status" value="1"/>
</dbReference>
<dbReference type="PANTHER" id="PTHR11081:SF65">
    <property type="entry name" value="DNA DAMAGE-INDUCIBLE PROTEIN DIN7-RELATED"/>
    <property type="match status" value="1"/>
</dbReference>
<keyword evidence="6" id="KW-0227">DNA damage</keyword>
<dbReference type="FunFam" id="1.10.150.20:FF:000011">
    <property type="entry name" value="exonuclease 1"/>
    <property type="match status" value="1"/>
</dbReference>
<keyword evidence="5" id="KW-0479">Metal-binding</keyword>
<dbReference type="OrthoDB" id="26491at2759"/>
<keyword evidence="9" id="KW-0496">Mitochondrion</keyword>
<evidence type="ECO:0000256" key="1">
    <source>
        <dbReference type="ARBA" id="ARBA00001946"/>
    </source>
</evidence>
<dbReference type="InterPro" id="IPR008918">
    <property type="entry name" value="HhH2"/>
</dbReference>
<evidence type="ECO:0000256" key="8">
    <source>
        <dbReference type="ARBA" id="ARBA00022842"/>
    </source>
</evidence>
<dbReference type="GO" id="GO:0017108">
    <property type="term" value="F:5'-flap endonuclease activity"/>
    <property type="evidence" value="ECO:0007669"/>
    <property type="project" value="TreeGrafter"/>
</dbReference>
<dbReference type="SUPFAM" id="SSF88723">
    <property type="entry name" value="PIN domain-like"/>
    <property type="match status" value="1"/>
</dbReference>
<keyword evidence="10" id="KW-0234">DNA repair</keyword>
<sequence>MGITNLLPQLKSITTSTTLENYRGKTVAVDGYCWLHRGVYSCSQELCLGQETNKYVKYFMDRVEYLLTCGIVPYIVFDGGYLPMKKLKEEERRSSREKHRESGLQYLENKNYEMARQSFIKAVDVSPLMAHRVIQCLKKRNVKYIVAPYEADAQMAYLARNGLVDAVISEDSDCLPFGCHTVLFKMDQVGNVDEIVLKDLANNKALSFVGFSDDMFLDMCILSGCDYVASIPGLGVKKSHGLLQRYGSWKKVVRSLRLEGKLTIAKSYEEDFERARLTFRHQRVYDPTTQTLVNLTPLESPSSEMDFLGPIIPDSIAKDIAEGNMDPITQTPFPVMPMPTCQPKLIPFTIPRDATRKPLVKPAFISPEANKENAFTRMLSAAGNSLVHRSAMKRKQPFADANVNKWMYKKPLNLIDVSEAAKNSRFFKNSTVVSSPPEEMKSSFLTPPDEAISTSEEVKTLSPIAKANTTSMLPKSTSTHVKAPRTLFDHFRFQAAPCHKSK</sequence>
<dbReference type="PANTHER" id="PTHR11081">
    <property type="entry name" value="FLAP ENDONUCLEASE FAMILY MEMBER"/>
    <property type="match status" value="1"/>
</dbReference>
<keyword evidence="15" id="KW-0269">Exonuclease</keyword>